<gene>
    <name evidence="2" type="ORF">TASK_LOCUS8326</name>
</gene>
<dbReference type="Pfam" id="PF18139">
    <property type="entry name" value="LSDAT_euk"/>
    <property type="match status" value="1"/>
</dbReference>
<dbReference type="InterPro" id="IPR041491">
    <property type="entry name" value="TRPM_SLOG"/>
</dbReference>
<feature type="domain" description="TRPM SLOG" evidence="1">
    <location>
        <begin position="95"/>
        <end position="340"/>
    </location>
</feature>
<evidence type="ECO:0000313" key="4">
    <source>
        <dbReference type="WBParaSite" id="TASK_0000832501-mRNA-1"/>
    </source>
</evidence>
<dbReference type="EMBL" id="UYRS01018775">
    <property type="protein sequence ID" value="VDK40037.1"/>
    <property type="molecule type" value="Genomic_DNA"/>
</dbReference>
<dbReference type="GO" id="GO:0005886">
    <property type="term" value="C:plasma membrane"/>
    <property type="evidence" value="ECO:0007669"/>
    <property type="project" value="TreeGrafter"/>
</dbReference>
<accession>A0A0R3WCA4</accession>
<dbReference type="InterPro" id="IPR050927">
    <property type="entry name" value="TRPM"/>
</dbReference>
<dbReference type="STRING" id="60517.A0A0R3WCA4"/>
<evidence type="ECO:0000313" key="2">
    <source>
        <dbReference type="EMBL" id="VDK40037.1"/>
    </source>
</evidence>
<evidence type="ECO:0000313" key="3">
    <source>
        <dbReference type="Proteomes" id="UP000282613"/>
    </source>
</evidence>
<dbReference type="GO" id="GO:0005261">
    <property type="term" value="F:monoatomic cation channel activity"/>
    <property type="evidence" value="ECO:0007669"/>
    <property type="project" value="TreeGrafter"/>
</dbReference>
<dbReference type="Proteomes" id="UP000282613">
    <property type="component" value="Unassembled WGS sequence"/>
</dbReference>
<proteinExistence type="predicted"/>
<name>A0A0R3WCA4_TAEAS</name>
<evidence type="ECO:0000259" key="1">
    <source>
        <dbReference type="Pfam" id="PF18139"/>
    </source>
</evidence>
<dbReference type="PANTHER" id="PTHR13800">
    <property type="entry name" value="TRANSIENT RECEPTOR POTENTIAL CATION CHANNEL, SUBFAMILY M, MEMBER 6"/>
    <property type="match status" value="1"/>
</dbReference>
<sequence length="489" mass="54024">MPVDSKVNESLKAKEDFIRSAFTFKECTKFVASTSLGASTPRCGCGEVGNNHYSDDASPATSRRWSEDVIKTIGPTNAFGVVKFFSGAHDLHKCAEFVRLSDDDDPLNVIELMDKYWGLLANEPPLLCISVIGGVDVFSLEGKKRDLFCEGLVRAVFATNAWILTHGLNFGVVSIVSDAISRAESYHLRSEKKSGKIHCIGVAPWGFVKHHDKLVSLSQPRAHFLKYCISNARRQDEAASLDKNHTHYILVDDGFRNSFRCSGAWRFRKELEGLIATPRRDGGCGLPVVRIIVGGDYDILEQAAQSTQVGVPIVVCAGTGKAADILDRALRFWSVNKSSKGFTPSQVSELRQMLAVLLRNGEANHRDAEWTVEQGIDLLATTMQHGDFVSCFDLGDECVGEGLDRAILYALIKCSTTNPVDQLMVALKFGRIDVVKEKILPDGVGRLRSSTKAYQLNRLMTAALLDNRSEFAEYLMEQELVEMSTYLDV</sequence>
<protein>
    <submittedName>
        <fullName evidence="4">LSDAT_euk domain-containing protein</fullName>
    </submittedName>
</protein>
<dbReference type="PANTHER" id="PTHR13800:SF41">
    <property type="entry name" value="PROTEIN CED-11"/>
    <property type="match status" value="1"/>
</dbReference>
<dbReference type="AlphaFoldDB" id="A0A0R3WCA4"/>
<keyword evidence="3" id="KW-1185">Reference proteome</keyword>
<reference evidence="4" key="1">
    <citation type="submission" date="2017-02" db="UniProtKB">
        <authorList>
            <consortium name="WormBaseParasite"/>
        </authorList>
    </citation>
    <scope>IDENTIFICATION</scope>
</reference>
<reference evidence="2 3" key="2">
    <citation type="submission" date="2018-11" db="EMBL/GenBank/DDBJ databases">
        <authorList>
            <consortium name="Pathogen Informatics"/>
        </authorList>
    </citation>
    <scope>NUCLEOTIDE SEQUENCE [LARGE SCALE GENOMIC DNA]</scope>
</reference>
<dbReference type="OrthoDB" id="6238217at2759"/>
<dbReference type="GO" id="GO:0030001">
    <property type="term" value="P:metal ion transport"/>
    <property type="evidence" value="ECO:0007669"/>
    <property type="project" value="TreeGrafter"/>
</dbReference>
<dbReference type="WBParaSite" id="TASK_0000832501-mRNA-1">
    <property type="protein sequence ID" value="TASK_0000832501-mRNA-1"/>
    <property type="gene ID" value="TASK_0000832501"/>
</dbReference>
<organism evidence="4">
    <name type="scientific">Taenia asiatica</name>
    <name type="common">Asian tapeworm</name>
    <dbReference type="NCBI Taxonomy" id="60517"/>
    <lineage>
        <taxon>Eukaryota</taxon>
        <taxon>Metazoa</taxon>
        <taxon>Spiralia</taxon>
        <taxon>Lophotrochozoa</taxon>
        <taxon>Platyhelminthes</taxon>
        <taxon>Cestoda</taxon>
        <taxon>Eucestoda</taxon>
        <taxon>Cyclophyllidea</taxon>
        <taxon>Taeniidae</taxon>
        <taxon>Taenia</taxon>
    </lineage>
</organism>